<dbReference type="AlphaFoldDB" id="A0A077ZK39"/>
<accession>A0A077ZK39</accession>
<evidence type="ECO:0000313" key="1">
    <source>
        <dbReference type="EMBL" id="CDW60063.1"/>
    </source>
</evidence>
<reference evidence="1" key="2">
    <citation type="submission" date="2014-03" db="EMBL/GenBank/DDBJ databases">
        <title>The whipworm genome and dual-species transcriptomics of an intimate host-pathogen interaction.</title>
        <authorList>
            <person name="Foth B.J."/>
            <person name="Tsai I.J."/>
            <person name="Reid A.J."/>
            <person name="Bancroft A.J."/>
            <person name="Nichol S."/>
            <person name="Tracey A."/>
            <person name="Holroyd N."/>
            <person name="Cotton J.A."/>
            <person name="Stanley E.J."/>
            <person name="Zarowiecki M."/>
            <person name="Liu J.Z."/>
            <person name="Huckvale T."/>
            <person name="Cooper P.J."/>
            <person name="Grencis R.K."/>
            <person name="Berriman M."/>
        </authorList>
    </citation>
    <scope>NUCLEOTIDE SEQUENCE [LARGE SCALE GENOMIC DNA]</scope>
</reference>
<sequence>MRQTARCADEGFRNMQFSVALGAKERSVSEREHRCPFEAHGRLRSQFTSRIVPWTWEAGVCLRDFTHMESLMNYQRSRSAGASFAARLWKPPNTGQPEVDHSPKGIL</sequence>
<gene>
    <name evidence="1" type="ORF">TTRE_0000841301</name>
</gene>
<name>A0A077ZK39_TRITR</name>
<dbReference type="Proteomes" id="UP000030665">
    <property type="component" value="Unassembled WGS sequence"/>
</dbReference>
<evidence type="ECO:0000313" key="2">
    <source>
        <dbReference type="Proteomes" id="UP000030665"/>
    </source>
</evidence>
<protein>
    <submittedName>
        <fullName evidence="1">Uncharacterized protein</fullName>
    </submittedName>
</protein>
<dbReference type="EMBL" id="HG806864">
    <property type="protein sequence ID" value="CDW60063.1"/>
    <property type="molecule type" value="Genomic_DNA"/>
</dbReference>
<organism evidence="1 2">
    <name type="scientific">Trichuris trichiura</name>
    <name type="common">Whipworm</name>
    <name type="synonym">Trichocephalus trichiurus</name>
    <dbReference type="NCBI Taxonomy" id="36087"/>
    <lineage>
        <taxon>Eukaryota</taxon>
        <taxon>Metazoa</taxon>
        <taxon>Ecdysozoa</taxon>
        <taxon>Nematoda</taxon>
        <taxon>Enoplea</taxon>
        <taxon>Dorylaimia</taxon>
        <taxon>Trichinellida</taxon>
        <taxon>Trichuridae</taxon>
        <taxon>Trichuris</taxon>
    </lineage>
</organism>
<reference evidence="1" key="1">
    <citation type="submission" date="2014-01" db="EMBL/GenBank/DDBJ databases">
        <authorList>
            <person name="Aslett M."/>
        </authorList>
    </citation>
    <scope>NUCLEOTIDE SEQUENCE</scope>
</reference>
<proteinExistence type="predicted"/>
<keyword evidence="2" id="KW-1185">Reference proteome</keyword>